<keyword evidence="1" id="KW-1133">Transmembrane helix</keyword>
<accession>V7PME0</accession>
<evidence type="ECO:0008006" key="4">
    <source>
        <dbReference type="Google" id="ProtNLM"/>
    </source>
</evidence>
<dbReference type="InterPro" id="IPR006477">
    <property type="entry name" value="Yir_bir_cir"/>
</dbReference>
<evidence type="ECO:0000256" key="1">
    <source>
        <dbReference type="SAM" id="Phobius"/>
    </source>
</evidence>
<keyword evidence="1" id="KW-0812">Transmembrane</keyword>
<protein>
    <recommendedName>
        <fullName evidence="4">YIR protein</fullName>
    </recommendedName>
</protein>
<sequence>MDDTLCGKIDFVRKYFPDDSSDTATLNFDENNNFMQYCTNKGSEQNKCHTDLDKITAGFLWLLAQYYSMSIDNSYNENSTNSFFLYMISWFSYKLKQNSENNSIQINDYYNKNVKNNDKYNGFTKDAYTFTDLEKVLNKKSDFMNINIEDLSKFYDVFKLLCNIHNNVAQNKPSDILSNSATSFVNDLTELNNNSKIEGTVRSKILPVLSTDYDNLKNICTRKGINCKDFPSLPEIVTNVSALKSGYTSSSSIGNKLFTVLSIFGAIAFFLGISYKYSLFGFRKRAQKQYLREKIKKIKKKMNH</sequence>
<dbReference type="Proteomes" id="UP000018538">
    <property type="component" value="Unassembled WGS sequence"/>
</dbReference>
<gene>
    <name evidence="2" type="ORF">YYC_03312</name>
</gene>
<keyword evidence="3" id="KW-1185">Reference proteome</keyword>
<dbReference type="NCBIfam" id="TIGR01590">
    <property type="entry name" value="yir-bir-cir_Pla"/>
    <property type="match status" value="1"/>
</dbReference>
<dbReference type="EMBL" id="KI635766">
    <property type="protein sequence ID" value="ETB59962.1"/>
    <property type="molecule type" value="Genomic_DNA"/>
</dbReference>
<evidence type="ECO:0000313" key="2">
    <source>
        <dbReference type="EMBL" id="ETB59962.1"/>
    </source>
</evidence>
<dbReference type="AlphaFoldDB" id="V7PME0"/>
<organism evidence="2 3">
    <name type="scientific">Plasmodium yoelii 17X</name>
    <dbReference type="NCBI Taxonomy" id="1323249"/>
    <lineage>
        <taxon>Eukaryota</taxon>
        <taxon>Sar</taxon>
        <taxon>Alveolata</taxon>
        <taxon>Apicomplexa</taxon>
        <taxon>Aconoidasida</taxon>
        <taxon>Haemosporida</taxon>
        <taxon>Plasmodiidae</taxon>
        <taxon>Plasmodium</taxon>
        <taxon>Plasmodium (Vinckeia)</taxon>
    </lineage>
</organism>
<evidence type="ECO:0000313" key="3">
    <source>
        <dbReference type="Proteomes" id="UP000018538"/>
    </source>
</evidence>
<dbReference type="Pfam" id="PF06022">
    <property type="entry name" value="Cir_Bir_Yir"/>
    <property type="match status" value="1"/>
</dbReference>
<proteinExistence type="predicted"/>
<feature type="transmembrane region" description="Helical" evidence="1">
    <location>
        <begin position="257"/>
        <end position="275"/>
    </location>
</feature>
<name>V7PME0_PLAYE</name>
<dbReference type="OrthoDB" id="373146at2759"/>
<keyword evidence="1" id="KW-0472">Membrane</keyword>
<reference evidence="2 3" key="1">
    <citation type="submission" date="2013-11" db="EMBL/GenBank/DDBJ databases">
        <title>The Genome Sequence of Plasmodium yoelii 17X.</title>
        <authorList>
            <consortium name="The Broad Institute Genomics Platform"/>
            <consortium name="The Broad Institute Genome Sequencing Center for Infectious Disease"/>
            <person name="Neafsey D."/>
            <person name="Adams J."/>
            <person name="Walker B."/>
            <person name="Young S.K."/>
            <person name="Zeng Q."/>
            <person name="Gargeya S."/>
            <person name="Fitzgerald M."/>
            <person name="Haas B."/>
            <person name="Abouelleil A."/>
            <person name="Alvarado L."/>
            <person name="Chapman S.B."/>
            <person name="Gainer-Dewar J."/>
            <person name="Goldberg J."/>
            <person name="Griggs A."/>
            <person name="Gujja S."/>
            <person name="Hansen M."/>
            <person name="Howarth C."/>
            <person name="Imamovic A."/>
            <person name="Ireland A."/>
            <person name="Larimer J."/>
            <person name="McCowan C."/>
            <person name="Murphy C."/>
            <person name="Pearson M."/>
            <person name="Poon T.W."/>
            <person name="Priest M."/>
            <person name="Roberts A."/>
            <person name="Saif S."/>
            <person name="Shea T."/>
            <person name="Sykes S."/>
            <person name="Wortman J."/>
            <person name="Nusbaum C."/>
            <person name="Birren B."/>
        </authorList>
    </citation>
    <scope>NUCLEOTIDE SEQUENCE [LARGE SCALE GENOMIC DNA]</scope>
    <source>
        <strain evidence="2 3">17X</strain>
    </source>
</reference>